<dbReference type="InterPro" id="IPR050490">
    <property type="entry name" value="Bact_solute-bd_prot1"/>
</dbReference>
<feature type="compositionally biased region" description="Low complexity" evidence="1">
    <location>
        <begin position="33"/>
        <end position="48"/>
    </location>
</feature>
<sequence length="451" mass="47802">MRKAFSAIAIAAMVSFIAAGCASGGASSGGDSQGKPAAAGAAGQQPKAETPKEKGKFVFWDKAEYVAAYNDDMKAYVEKWGQSNNVDVTYVIVSPNDLKTKLLAAIEAKNPPDLIVGDDFLLKQFIAMNALVPLDDVVNGADLVPGAKNYTVTGGKYFLAPEAFLMGGAYLRKDVWDKHNLPVPKTWDELYQQAKVVNDPKNGFYAVGFPLGASGGGDAEGMLRDLILSFGGSIVDKDNNITVNSPEVLAALKFAAQFWQQGLTPASSTTWDDTGNNNAYLAGTVGFVLNSGSIYSAAQKDKPELAKNTLLIPKLAGPKGRVVLGSGNAFAVLAGGKGTDGAKKFVSAFLGDKPHYTQLVAKLGGTWQPVLNGAQDDPFWKDPNNASAGWLDQINNVVGAGNYPGPEDALGAKSKSMQLVTKTVQRIVVEKMDPQKSLDQLEKDLKQLYGK</sequence>
<evidence type="ECO:0000256" key="1">
    <source>
        <dbReference type="SAM" id="MobiDB-lite"/>
    </source>
</evidence>
<evidence type="ECO:0000256" key="2">
    <source>
        <dbReference type="SAM" id="SignalP"/>
    </source>
</evidence>
<gene>
    <name evidence="3" type="ORF">SD70_07650</name>
</gene>
<feature type="chain" id="PRO_5046146287" description="ABC transporter substrate-binding protein" evidence="2">
    <location>
        <begin position="19"/>
        <end position="451"/>
    </location>
</feature>
<proteinExistence type="predicted"/>
<keyword evidence="2" id="KW-0732">Signal</keyword>
<comment type="caution">
    <text evidence="3">The sequence shown here is derived from an EMBL/GenBank/DDBJ whole genome shotgun (WGS) entry which is preliminary data.</text>
</comment>
<feature type="signal peptide" evidence="2">
    <location>
        <begin position="1"/>
        <end position="18"/>
    </location>
</feature>
<accession>A0ABR5AJV6</accession>
<keyword evidence="4" id="KW-1185">Reference proteome</keyword>
<dbReference type="SUPFAM" id="SSF53850">
    <property type="entry name" value="Periplasmic binding protein-like II"/>
    <property type="match status" value="1"/>
</dbReference>
<dbReference type="InterPro" id="IPR006059">
    <property type="entry name" value="SBP"/>
</dbReference>
<dbReference type="Proteomes" id="UP000031967">
    <property type="component" value="Unassembled WGS sequence"/>
</dbReference>
<name>A0ABR5AJV6_9BACL</name>
<feature type="region of interest" description="Disordered" evidence="1">
    <location>
        <begin position="29"/>
        <end position="53"/>
    </location>
</feature>
<dbReference type="Pfam" id="PF13416">
    <property type="entry name" value="SBP_bac_8"/>
    <property type="match status" value="1"/>
</dbReference>
<dbReference type="RefSeq" id="WP_041047026.1">
    <property type="nucleotide sequence ID" value="NZ_JXAK01000010.1"/>
</dbReference>
<dbReference type="EMBL" id="JXAK01000010">
    <property type="protein sequence ID" value="KIL41321.1"/>
    <property type="molecule type" value="Genomic_DNA"/>
</dbReference>
<dbReference type="PANTHER" id="PTHR43649">
    <property type="entry name" value="ARABINOSE-BINDING PROTEIN-RELATED"/>
    <property type="match status" value="1"/>
</dbReference>
<organism evidence="3 4">
    <name type="scientific">Gordoniibacillus kamchatkensis</name>
    <dbReference type="NCBI Taxonomy" id="1590651"/>
    <lineage>
        <taxon>Bacteria</taxon>
        <taxon>Bacillati</taxon>
        <taxon>Bacillota</taxon>
        <taxon>Bacilli</taxon>
        <taxon>Bacillales</taxon>
        <taxon>Paenibacillaceae</taxon>
        <taxon>Gordoniibacillus</taxon>
    </lineage>
</organism>
<dbReference type="Gene3D" id="3.40.190.10">
    <property type="entry name" value="Periplasmic binding protein-like II"/>
    <property type="match status" value="1"/>
</dbReference>
<reference evidence="3 4" key="1">
    <citation type="submission" date="2014-12" db="EMBL/GenBank/DDBJ databases">
        <title>Draft genome sequence of Paenibacillus kamchatkensis strain B-2647.</title>
        <authorList>
            <person name="Karlyshev A.V."/>
            <person name="Kudryashova E.B."/>
        </authorList>
    </citation>
    <scope>NUCLEOTIDE SEQUENCE [LARGE SCALE GENOMIC DNA]</scope>
    <source>
        <strain evidence="3 4">VKM B-2647</strain>
    </source>
</reference>
<dbReference type="PROSITE" id="PS51257">
    <property type="entry name" value="PROKAR_LIPOPROTEIN"/>
    <property type="match status" value="1"/>
</dbReference>
<protein>
    <recommendedName>
        <fullName evidence="5">ABC transporter substrate-binding protein</fullName>
    </recommendedName>
</protein>
<dbReference type="PANTHER" id="PTHR43649:SF12">
    <property type="entry name" value="DIACETYLCHITOBIOSE BINDING PROTEIN DASA"/>
    <property type="match status" value="1"/>
</dbReference>
<evidence type="ECO:0000313" key="3">
    <source>
        <dbReference type="EMBL" id="KIL41321.1"/>
    </source>
</evidence>
<evidence type="ECO:0008006" key="5">
    <source>
        <dbReference type="Google" id="ProtNLM"/>
    </source>
</evidence>
<evidence type="ECO:0000313" key="4">
    <source>
        <dbReference type="Proteomes" id="UP000031967"/>
    </source>
</evidence>